<evidence type="ECO:0000313" key="4">
    <source>
        <dbReference type="Proteomes" id="UP000681967"/>
    </source>
</evidence>
<keyword evidence="2" id="KW-0812">Transmembrane</keyword>
<name>A0A8S3EH51_9BILA</name>
<dbReference type="AlphaFoldDB" id="A0A8S3EH51"/>
<evidence type="ECO:0000256" key="2">
    <source>
        <dbReference type="SAM" id="Phobius"/>
    </source>
</evidence>
<organism evidence="3 4">
    <name type="scientific">Rotaria magnacalcarata</name>
    <dbReference type="NCBI Taxonomy" id="392030"/>
    <lineage>
        <taxon>Eukaryota</taxon>
        <taxon>Metazoa</taxon>
        <taxon>Spiralia</taxon>
        <taxon>Gnathifera</taxon>
        <taxon>Rotifera</taxon>
        <taxon>Eurotatoria</taxon>
        <taxon>Bdelloidea</taxon>
        <taxon>Philodinida</taxon>
        <taxon>Philodinidae</taxon>
        <taxon>Rotaria</taxon>
    </lineage>
</organism>
<feature type="transmembrane region" description="Helical" evidence="2">
    <location>
        <begin position="102"/>
        <end position="128"/>
    </location>
</feature>
<comment type="caution">
    <text evidence="3">The sequence shown here is derived from an EMBL/GenBank/DDBJ whole genome shotgun (WGS) entry which is preliminary data.</text>
</comment>
<sequence length="142" mass="15741">MNTGKSTNTLDISNWKPTKDSNLDNSFNTSDSNAPTTSVHPLLSDESSRFEHNRSVWSSQANRNISNVYPVIVSPITLSDNTRNNSVLQNKMEYFSLRSPRFNAWLVGSLFGLVLSGIPLVVVIIMWLRGTQASVANSTGMY</sequence>
<dbReference type="EMBL" id="CAJOBH010232881">
    <property type="protein sequence ID" value="CAF5078163.1"/>
    <property type="molecule type" value="Genomic_DNA"/>
</dbReference>
<feature type="region of interest" description="Disordered" evidence="1">
    <location>
        <begin position="1"/>
        <end position="46"/>
    </location>
</feature>
<dbReference type="Proteomes" id="UP000681967">
    <property type="component" value="Unassembled WGS sequence"/>
</dbReference>
<proteinExistence type="predicted"/>
<keyword evidence="2" id="KW-0472">Membrane</keyword>
<feature type="compositionally biased region" description="Polar residues" evidence="1">
    <location>
        <begin position="23"/>
        <end position="39"/>
    </location>
</feature>
<gene>
    <name evidence="3" type="ORF">BYL167_LOCUS61572</name>
</gene>
<feature type="compositionally biased region" description="Polar residues" evidence="1">
    <location>
        <begin position="1"/>
        <end position="16"/>
    </location>
</feature>
<accession>A0A8S3EH51</accession>
<evidence type="ECO:0000313" key="3">
    <source>
        <dbReference type="EMBL" id="CAF5078163.1"/>
    </source>
</evidence>
<keyword evidence="2" id="KW-1133">Transmembrane helix</keyword>
<protein>
    <submittedName>
        <fullName evidence="3">Uncharacterized protein</fullName>
    </submittedName>
</protein>
<reference evidence="3" key="1">
    <citation type="submission" date="2021-02" db="EMBL/GenBank/DDBJ databases">
        <authorList>
            <person name="Nowell W R."/>
        </authorList>
    </citation>
    <scope>NUCLEOTIDE SEQUENCE</scope>
</reference>
<evidence type="ECO:0000256" key="1">
    <source>
        <dbReference type="SAM" id="MobiDB-lite"/>
    </source>
</evidence>